<proteinExistence type="predicted"/>
<keyword evidence="2" id="KW-1185">Reference proteome</keyword>
<comment type="caution">
    <text evidence="1">The sequence shown here is derived from an EMBL/GenBank/DDBJ whole genome shotgun (WGS) entry which is preliminary data.</text>
</comment>
<organism evidence="1 2">
    <name type="scientific">Araneus ventricosus</name>
    <name type="common">Orbweaver spider</name>
    <name type="synonym">Epeira ventricosa</name>
    <dbReference type="NCBI Taxonomy" id="182803"/>
    <lineage>
        <taxon>Eukaryota</taxon>
        <taxon>Metazoa</taxon>
        <taxon>Ecdysozoa</taxon>
        <taxon>Arthropoda</taxon>
        <taxon>Chelicerata</taxon>
        <taxon>Arachnida</taxon>
        <taxon>Araneae</taxon>
        <taxon>Araneomorphae</taxon>
        <taxon>Entelegynae</taxon>
        <taxon>Araneoidea</taxon>
        <taxon>Araneidae</taxon>
        <taxon>Araneus</taxon>
    </lineage>
</organism>
<evidence type="ECO:0000313" key="2">
    <source>
        <dbReference type="Proteomes" id="UP000499080"/>
    </source>
</evidence>
<dbReference type="Proteomes" id="UP000499080">
    <property type="component" value="Unassembled WGS sequence"/>
</dbReference>
<name>A0A4Y2FMK1_ARAVE</name>
<dbReference type="EMBL" id="BGPR01000991">
    <property type="protein sequence ID" value="GBM42257.1"/>
    <property type="molecule type" value="Genomic_DNA"/>
</dbReference>
<reference evidence="1 2" key="1">
    <citation type="journal article" date="2019" name="Sci. Rep.">
        <title>Orb-weaving spider Araneus ventricosus genome elucidates the spidroin gene catalogue.</title>
        <authorList>
            <person name="Kono N."/>
            <person name="Nakamura H."/>
            <person name="Ohtoshi R."/>
            <person name="Moran D.A.P."/>
            <person name="Shinohara A."/>
            <person name="Yoshida Y."/>
            <person name="Fujiwara M."/>
            <person name="Mori M."/>
            <person name="Tomita M."/>
            <person name="Arakawa K."/>
        </authorList>
    </citation>
    <scope>NUCLEOTIDE SEQUENCE [LARGE SCALE GENOMIC DNA]</scope>
</reference>
<sequence>MRTTQEVRMALRSCRKVCIDRFTQTNLLPEGSETYYSSLTWRENQSYQPCLRADSSAQTDQLASEAIYVNIRNQFMLTSEISHLAYPPPAHCFAV</sequence>
<dbReference type="AlphaFoldDB" id="A0A4Y2FMK1"/>
<evidence type="ECO:0000313" key="1">
    <source>
        <dbReference type="EMBL" id="GBM42257.1"/>
    </source>
</evidence>
<gene>
    <name evidence="1" type="ORF">AVEN_234980_1</name>
</gene>
<accession>A0A4Y2FMK1</accession>
<protein>
    <submittedName>
        <fullName evidence="1">Uncharacterized protein</fullName>
    </submittedName>
</protein>